<dbReference type="OrthoDB" id="9786584at2"/>
<keyword evidence="6" id="KW-1185">Reference proteome</keyword>
<dbReference type="RefSeq" id="WP_091931631.1">
    <property type="nucleotide sequence ID" value="NZ_FNCY01000001.1"/>
</dbReference>
<dbReference type="GO" id="GO:0046487">
    <property type="term" value="P:glyoxylate metabolic process"/>
    <property type="evidence" value="ECO:0007669"/>
    <property type="project" value="TreeGrafter"/>
</dbReference>
<keyword evidence="5" id="KW-0670">Pyruvate</keyword>
<evidence type="ECO:0000256" key="3">
    <source>
        <dbReference type="PIRSR" id="PIRSR006241-50"/>
    </source>
</evidence>
<dbReference type="Gene3D" id="3.20.20.150">
    <property type="entry name" value="Divalent-metal-dependent TIM barrel enzymes"/>
    <property type="match status" value="1"/>
</dbReference>
<dbReference type="Pfam" id="PF01261">
    <property type="entry name" value="AP_endonuc_2"/>
    <property type="match status" value="1"/>
</dbReference>
<dbReference type="SUPFAM" id="SSF51658">
    <property type="entry name" value="Xylose isomerase-like"/>
    <property type="match status" value="1"/>
</dbReference>
<dbReference type="GO" id="GO:0008903">
    <property type="term" value="F:hydroxypyruvate isomerase activity"/>
    <property type="evidence" value="ECO:0007669"/>
    <property type="project" value="TreeGrafter"/>
</dbReference>
<evidence type="ECO:0000313" key="5">
    <source>
        <dbReference type="EMBL" id="SDG53671.1"/>
    </source>
</evidence>
<dbReference type="InterPro" id="IPR026040">
    <property type="entry name" value="HyI-like"/>
</dbReference>
<evidence type="ECO:0000256" key="2">
    <source>
        <dbReference type="PIRNR" id="PIRNR006241"/>
    </source>
</evidence>
<reference evidence="5 6" key="1">
    <citation type="submission" date="2016-10" db="EMBL/GenBank/DDBJ databases">
        <authorList>
            <person name="de Groot N.N."/>
        </authorList>
    </citation>
    <scope>NUCLEOTIDE SEQUENCE [LARGE SCALE GENOMIC DNA]</scope>
    <source>
        <strain evidence="5 6">DSM 5885</strain>
    </source>
</reference>
<feature type="active site" description="Proton donor/acceptor" evidence="3">
    <location>
        <position position="149"/>
    </location>
</feature>
<name>A0A1G7V2C6_9RHOO</name>
<dbReference type="AlphaFoldDB" id="A0A1G7V2C6"/>
<dbReference type="InterPro" id="IPR013022">
    <property type="entry name" value="Xyl_isomerase-like_TIM-brl"/>
</dbReference>
<proteinExistence type="inferred from homology"/>
<dbReference type="FunFam" id="3.20.20.150:FF:000007">
    <property type="entry name" value="Hydroxypyruvate isomerase"/>
    <property type="match status" value="1"/>
</dbReference>
<keyword evidence="1 2" id="KW-0413">Isomerase</keyword>
<protein>
    <submittedName>
        <fullName evidence="5">Hydroxypyruvate isomerase</fullName>
    </submittedName>
</protein>
<gene>
    <name evidence="5" type="ORF">SAMN05660652_00063</name>
</gene>
<dbReference type="NCBIfam" id="TIGR03234">
    <property type="entry name" value="OH-pyruv-isom"/>
    <property type="match status" value="1"/>
</dbReference>
<dbReference type="InterPro" id="IPR017643">
    <property type="entry name" value="Hydroxypyruvate_isomerase"/>
</dbReference>
<dbReference type="PANTHER" id="PTHR43489:SF13">
    <property type="entry name" value="HYDROXYPYRUVATE ISOMERASE"/>
    <property type="match status" value="1"/>
</dbReference>
<feature type="domain" description="Xylose isomerase-like TIM barrel" evidence="4">
    <location>
        <begin position="27"/>
        <end position="262"/>
    </location>
</feature>
<evidence type="ECO:0000259" key="4">
    <source>
        <dbReference type="Pfam" id="PF01261"/>
    </source>
</evidence>
<comment type="similarity">
    <text evidence="2">Belongs to the hyi family.</text>
</comment>
<feature type="active site" description="Proton donor/acceptor" evidence="3">
    <location>
        <position position="246"/>
    </location>
</feature>
<organism evidence="5 6">
    <name type="scientific">Propionivibrio dicarboxylicus</name>
    <dbReference type="NCBI Taxonomy" id="83767"/>
    <lineage>
        <taxon>Bacteria</taxon>
        <taxon>Pseudomonadati</taxon>
        <taxon>Pseudomonadota</taxon>
        <taxon>Betaproteobacteria</taxon>
        <taxon>Rhodocyclales</taxon>
        <taxon>Rhodocyclaceae</taxon>
        <taxon>Propionivibrio</taxon>
    </lineage>
</organism>
<dbReference type="PIRSF" id="PIRSF006241">
    <property type="entry name" value="HyI"/>
    <property type="match status" value="1"/>
</dbReference>
<evidence type="ECO:0000256" key="1">
    <source>
        <dbReference type="ARBA" id="ARBA00023235"/>
    </source>
</evidence>
<dbReference type="PANTHER" id="PTHR43489">
    <property type="entry name" value="ISOMERASE"/>
    <property type="match status" value="1"/>
</dbReference>
<sequence>MSAEGARPKFSANLSMLFQEVPFMERFAAAAKLGFKAVEFMFPYDYAIADLKAALTDNGLTLVLINLPAGNFAAGERGIAVNPARQEEFRAGVARAIEYAQALGVPQINCLVGKTLPDVPVAEQRAALVANLRHAAEALGQAGIRLLVEHLNSRDVPGFFLDTTGKVLDILDAVGHPNAYLQYDVYHAQRMEGELTGILKTNLARIAHVQIADNPGRHQPGTGEIAYRWLLAEFMATGYDGYIGLEYVPTPNTAGSLGWIRDYGYSL</sequence>
<dbReference type="EMBL" id="FNCY01000001">
    <property type="protein sequence ID" value="SDG53671.1"/>
    <property type="molecule type" value="Genomic_DNA"/>
</dbReference>
<dbReference type="STRING" id="83767.SAMN05660652_00063"/>
<accession>A0A1G7V2C6</accession>
<dbReference type="InterPro" id="IPR050417">
    <property type="entry name" value="Sugar_Epim/Isomerase"/>
</dbReference>
<dbReference type="InterPro" id="IPR036237">
    <property type="entry name" value="Xyl_isomerase-like_sf"/>
</dbReference>
<evidence type="ECO:0000313" key="6">
    <source>
        <dbReference type="Proteomes" id="UP000198607"/>
    </source>
</evidence>
<dbReference type="Proteomes" id="UP000198607">
    <property type="component" value="Unassembled WGS sequence"/>
</dbReference>